<dbReference type="STRING" id="265719.SAMN04488509_106177"/>
<keyword evidence="6 11" id="KW-0812">Transmembrane</keyword>
<keyword evidence="7 11" id="KW-1133">Transmembrane helix</keyword>
<evidence type="ECO:0000256" key="8">
    <source>
        <dbReference type="ARBA" id="ARBA00023136"/>
    </source>
</evidence>
<keyword evidence="14" id="KW-1185">Reference proteome</keyword>
<reference evidence="13 14" key="1">
    <citation type="submission" date="2016-10" db="EMBL/GenBank/DDBJ databases">
        <authorList>
            <person name="de Groot N.N."/>
        </authorList>
    </citation>
    <scope>NUCLEOTIDE SEQUENCE [LARGE SCALE GENOMIC DNA]</scope>
    <source>
        <strain evidence="13 14">DSM 16957</strain>
    </source>
</reference>
<sequence>MKSYRLLLWGLGLAALGALLFGLLAEDPGYLLLEWRGYAIESTAVTALALVVAAWLLLRILLGLLMWPLRAWRRHGERRARRRLADGLLAAQRGEHATALKLLNRAARRARFRVPALVAAAESARALADEGAEQRALSALDEADAESARLARARSRLAAGDAAAALVLLRAAAEPPAPAVRIERIRAALAEGEAGAALLDLRALKAGAAAVPAELEAETLAAALRHSPDLELLRQRMAELPRGARIEPRLVAAFADRARALDAPELADDAIEQVLRKQWDELLVADYGRAGRGDQRERIRRAEAWLEEHPDSAALQLALGRLCRIDGLWGKAEAHLLRASRGPHAAVAWEELALAFVAQGEELRARQALQNALAAQRGQAPSTLSARPRAAIGAGSEALERRSSMGVPLLADGSAPQAD</sequence>
<evidence type="ECO:0000313" key="14">
    <source>
        <dbReference type="Proteomes" id="UP000199603"/>
    </source>
</evidence>
<dbReference type="GO" id="GO:0005886">
    <property type="term" value="C:plasma membrane"/>
    <property type="evidence" value="ECO:0007669"/>
    <property type="project" value="UniProtKB-SubCell"/>
</dbReference>
<dbReference type="InterPro" id="IPR010817">
    <property type="entry name" value="HemY_N"/>
</dbReference>
<dbReference type="GO" id="GO:0042168">
    <property type="term" value="P:heme metabolic process"/>
    <property type="evidence" value="ECO:0007669"/>
    <property type="project" value="InterPro"/>
</dbReference>
<evidence type="ECO:0000256" key="9">
    <source>
        <dbReference type="ARBA" id="ARBA00023244"/>
    </source>
</evidence>
<feature type="transmembrane region" description="Helical" evidence="11">
    <location>
        <begin position="44"/>
        <end position="69"/>
    </location>
</feature>
<evidence type="ECO:0000256" key="6">
    <source>
        <dbReference type="ARBA" id="ARBA00022692"/>
    </source>
</evidence>
<dbReference type="EMBL" id="FNAG01000006">
    <property type="protein sequence ID" value="SDD76169.1"/>
    <property type="molecule type" value="Genomic_DNA"/>
</dbReference>
<dbReference type="Pfam" id="PF07219">
    <property type="entry name" value="HemY_N"/>
    <property type="match status" value="1"/>
</dbReference>
<proteinExistence type="predicted"/>
<evidence type="ECO:0000256" key="10">
    <source>
        <dbReference type="SAM" id="MobiDB-lite"/>
    </source>
</evidence>
<keyword evidence="4" id="KW-1003">Cell membrane</keyword>
<accession>A0A1G6XD75</accession>
<evidence type="ECO:0000256" key="3">
    <source>
        <dbReference type="ARBA" id="ARBA00004744"/>
    </source>
</evidence>
<dbReference type="RefSeq" id="WP_091242930.1">
    <property type="nucleotide sequence ID" value="NZ_FNAG01000006.1"/>
</dbReference>
<evidence type="ECO:0000256" key="11">
    <source>
        <dbReference type="SAM" id="Phobius"/>
    </source>
</evidence>
<dbReference type="AlphaFoldDB" id="A0A1G6XD75"/>
<dbReference type="Proteomes" id="UP000199603">
    <property type="component" value="Unassembled WGS sequence"/>
</dbReference>
<evidence type="ECO:0000256" key="1">
    <source>
        <dbReference type="ARBA" id="ARBA00002962"/>
    </source>
</evidence>
<keyword evidence="9" id="KW-0627">Porphyrin biosynthesis</keyword>
<evidence type="ECO:0000259" key="12">
    <source>
        <dbReference type="Pfam" id="PF07219"/>
    </source>
</evidence>
<comment type="function">
    <text evidence="1">Involved in a late step of protoheme IX synthesis.</text>
</comment>
<feature type="domain" description="HemY N-terminal" evidence="12">
    <location>
        <begin position="29"/>
        <end position="126"/>
    </location>
</feature>
<dbReference type="Gene3D" id="1.25.40.10">
    <property type="entry name" value="Tetratricopeptide repeat domain"/>
    <property type="match status" value="1"/>
</dbReference>
<keyword evidence="8 11" id="KW-0472">Membrane</keyword>
<dbReference type="InterPro" id="IPR011990">
    <property type="entry name" value="TPR-like_helical_dom_sf"/>
</dbReference>
<comment type="pathway">
    <text evidence="3">Porphyrin-containing compound metabolism; protoheme biosynthesis.</text>
</comment>
<gene>
    <name evidence="13" type="ORF">SAMN04488509_106177</name>
</gene>
<evidence type="ECO:0000313" key="13">
    <source>
        <dbReference type="EMBL" id="SDD76169.1"/>
    </source>
</evidence>
<protein>
    <submittedName>
        <fullName evidence="13">HemY protein</fullName>
    </submittedName>
</protein>
<evidence type="ECO:0000256" key="7">
    <source>
        <dbReference type="ARBA" id="ARBA00022989"/>
    </source>
</evidence>
<name>A0A1G6XD75_9GAMM</name>
<feature type="region of interest" description="Disordered" evidence="10">
    <location>
        <begin position="378"/>
        <end position="419"/>
    </location>
</feature>
<dbReference type="UniPathway" id="UPA00252"/>
<dbReference type="OrthoDB" id="7053339at2"/>
<comment type="subcellular location">
    <subcellularLocation>
        <location evidence="2">Cell inner membrane</location>
        <topology evidence="2">Multi-pass membrane protein</topology>
    </subcellularLocation>
</comment>
<dbReference type="NCBIfam" id="TIGR00540">
    <property type="entry name" value="TPR_hemY_coli"/>
    <property type="match status" value="1"/>
</dbReference>
<evidence type="ECO:0000256" key="4">
    <source>
        <dbReference type="ARBA" id="ARBA00022475"/>
    </source>
</evidence>
<evidence type="ECO:0000256" key="5">
    <source>
        <dbReference type="ARBA" id="ARBA00022519"/>
    </source>
</evidence>
<evidence type="ECO:0000256" key="2">
    <source>
        <dbReference type="ARBA" id="ARBA00004429"/>
    </source>
</evidence>
<organism evidence="13 14">
    <name type="scientific">Aquimonas voraii</name>
    <dbReference type="NCBI Taxonomy" id="265719"/>
    <lineage>
        <taxon>Bacteria</taxon>
        <taxon>Pseudomonadati</taxon>
        <taxon>Pseudomonadota</taxon>
        <taxon>Gammaproteobacteria</taxon>
        <taxon>Lysobacterales</taxon>
        <taxon>Lysobacteraceae</taxon>
        <taxon>Aquimonas</taxon>
    </lineage>
</organism>
<keyword evidence="5" id="KW-0997">Cell inner membrane</keyword>
<dbReference type="GO" id="GO:0006779">
    <property type="term" value="P:porphyrin-containing compound biosynthetic process"/>
    <property type="evidence" value="ECO:0007669"/>
    <property type="project" value="UniProtKB-KW"/>
</dbReference>
<dbReference type="SUPFAM" id="SSF48452">
    <property type="entry name" value="TPR-like"/>
    <property type="match status" value="1"/>
</dbReference>
<dbReference type="InterPro" id="IPR005254">
    <property type="entry name" value="Heme_biosyn_assoc_TPR_pro"/>
</dbReference>